<evidence type="ECO:0000313" key="1">
    <source>
        <dbReference type="EMBL" id="CAB4194373.1"/>
    </source>
</evidence>
<name>A0A6J5RB50_9CAUD</name>
<gene>
    <name evidence="1" type="ORF">UFOVP1254_28</name>
</gene>
<reference evidence="1" key="1">
    <citation type="submission" date="2020-05" db="EMBL/GenBank/DDBJ databases">
        <authorList>
            <person name="Chiriac C."/>
            <person name="Salcher M."/>
            <person name="Ghai R."/>
            <person name="Kavagutti S V."/>
        </authorList>
    </citation>
    <scope>NUCLEOTIDE SEQUENCE</scope>
</reference>
<dbReference type="EMBL" id="LR797210">
    <property type="protein sequence ID" value="CAB4194373.1"/>
    <property type="molecule type" value="Genomic_DNA"/>
</dbReference>
<proteinExistence type="predicted"/>
<organism evidence="1">
    <name type="scientific">uncultured Caudovirales phage</name>
    <dbReference type="NCBI Taxonomy" id="2100421"/>
    <lineage>
        <taxon>Viruses</taxon>
        <taxon>Duplodnaviria</taxon>
        <taxon>Heunggongvirae</taxon>
        <taxon>Uroviricota</taxon>
        <taxon>Caudoviricetes</taxon>
        <taxon>Peduoviridae</taxon>
        <taxon>Maltschvirus</taxon>
        <taxon>Maltschvirus maltsch</taxon>
    </lineage>
</organism>
<accession>A0A6J5RB50</accession>
<protein>
    <submittedName>
        <fullName evidence="1">Uncharacterized protein</fullName>
    </submittedName>
</protein>
<sequence>MGKPTVLCQAPSLPGELIRWVVLMPNGTTAQLTTTQVMELARQAA</sequence>